<proteinExistence type="predicted"/>
<gene>
    <name evidence="1" type="ORF">HB778_39360</name>
</gene>
<dbReference type="Proteomes" id="UP000515465">
    <property type="component" value="Plasmid p_1"/>
</dbReference>
<sequence length="209" mass="22886">MYCIADPAADLDFTMVHGWPEWMPLDSAHTDPFTRVKLGCWLLRGQRDEPSAIIFAGAARRSRLAFLPAPDAVRLMRLAGAWVGVSGLTRLLRTSEIVAARANLGEEAVAFASQAALLPRPTAELMSALGVSDIPSAPSALLQCGAAMFGLAIGDIPQMLRTRLGLRRPAPIWAAAVDKCRDDNAGEDAFYAMRRLIRKRMPQWSHWFS</sequence>
<dbReference type="EMBL" id="CP050299">
    <property type="protein sequence ID" value="QND62133.1"/>
    <property type="molecule type" value="Genomic_DNA"/>
</dbReference>
<dbReference type="RefSeq" id="WP_183465863.1">
    <property type="nucleotide sequence ID" value="NZ_CP050299.1"/>
</dbReference>
<evidence type="ECO:0000313" key="1">
    <source>
        <dbReference type="EMBL" id="QND62133.1"/>
    </source>
</evidence>
<organism evidence="1 2">
    <name type="scientific">Mesorhizobium huakuii</name>
    <dbReference type="NCBI Taxonomy" id="28104"/>
    <lineage>
        <taxon>Bacteria</taxon>
        <taxon>Pseudomonadati</taxon>
        <taxon>Pseudomonadota</taxon>
        <taxon>Alphaproteobacteria</taxon>
        <taxon>Hyphomicrobiales</taxon>
        <taxon>Phyllobacteriaceae</taxon>
        <taxon>Mesorhizobium</taxon>
    </lineage>
</organism>
<reference evidence="2" key="1">
    <citation type="journal article" date="2020" name="Mol. Plant Microbe">
        <title>Rhizobial microsymbionts of the narrowly endemic Oxytropis species growing in Kamchatka are characterized by significant genetic diversity and possess a set of genes that are associated with T3SS and T6SS secretion systems and can affect the development of symbiosis.</title>
        <authorList>
            <person name="Safronova V."/>
            <person name="Guro P."/>
            <person name="Sazanova A."/>
            <person name="Kuznetsova I."/>
            <person name="Belimov A."/>
            <person name="Yakubov V."/>
            <person name="Chirak E."/>
            <person name="Afonin A."/>
            <person name="Gogolev Y."/>
            <person name="Andronov E."/>
            <person name="Tikhonovich I."/>
        </authorList>
    </citation>
    <scope>NUCLEOTIDE SEQUENCE [LARGE SCALE GENOMIC DNA]</scope>
    <source>
        <strain evidence="2">583</strain>
        <plasmid evidence="2">p_1</plasmid>
    </source>
</reference>
<geneLocation type="plasmid" evidence="1 2">
    <name>p_1</name>
</geneLocation>
<protein>
    <submittedName>
        <fullName evidence="1">Uncharacterized protein</fullName>
    </submittedName>
</protein>
<name>A0A7G6T5V1_9HYPH</name>
<dbReference type="AlphaFoldDB" id="A0A7G6T5V1"/>
<accession>A0A7G6T5V1</accession>
<keyword evidence="1" id="KW-0614">Plasmid</keyword>
<evidence type="ECO:0000313" key="2">
    <source>
        <dbReference type="Proteomes" id="UP000515465"/>
    </source>
</evidence>